<proteinExistence type="predicted"/>
<reference evidence="1" key="1">
    <citation type="submission" date="2018-11" db="EMBL/GenBank/DDBJ databases">
        <authorList>
            <person name="Alioto T."/>
            <person name="Alioto T."/>
        </authorList>
    </citation>
    <scope>NUCLEOTIDE SEQUENCE</scope>
</reference>
<evidence type="ECO:0000313" key="1">
    <source>
        <dbReference type="EMBL" id="VDI63058.1"/>
    </source>
</evidence>
<comment type="caution">
    <text evidence="1">The sequence shown here is derived from an EMBL/GenBank/DDBJ whole genome shotgun (WGS) entry which is preliminary data.</text>
</comment>
<sequence length="124" mass="14171">MSGIQFSKDVDVKIFNFSFGDELNSGVVHFGMVAITKCNNTLDALSCLYTLNFSIARVLVTKTKEETILGIRVGKKKRSWYENRSLGFVTQRALLNFCKYKALEEFKSKNFVSRINEVRSLDEI</sequence>
<dbReference type="OrthoDB" id="5954686at2759"/>
<name>A0A8B6GF14_MYTGA</name>
<dbReference type="AlphaFoldDB" id="A0A8B6GF14"/>
<dbReference type="EMBL" id="UYJE01008331">
    <property type="protein sequence ID" value="VDI63058.1"/>
    <property type="molecule type" value="Genomic_DNA"/>
</dbReference>
<dbReference type="Proteomes" id="UP000596742">
    <property type="component" value="Unassembled WGS sequence"/>
</dbReference>
<organism evidence="1 2">
    <name type="scientific">Mytilus galloprovincialis</name>
    <name type="common">Mediterranean mussel</name>
    <dbReference type="NCBI Taxonomy" id="29158"/>
    <lineage>
        <taxon>Eukaryota</taxon>
        <taxon>Metazoa</taxon>
        <taxon>Spiralia</taxon>
        <taxon>Lophotrochozoa</taxon>
        <taxon>Mollusca</taxon>
        <taxon>Bivalvia</taxon>
        <taxon>Autobranchia</taxon>
        <taxon>Pteriomorphia</taxon>
        <taxon>Mytilida</taxon>
        <taxon>Mytiloidea</taxon>
        <taxon>Mytilidae</taxon>
        <taxon>Mytilinae</taxon>
        <taxon>Mytilus</taxon>
    </lineage>
</organism>
<protein>
    <submittedName>
        <fullName evidence="1">Uncharacterized protein</fullName>
    </submittedName>
</protein>
<evidence type="ECO:0000313" key="2">
    <source>
        <dbReference type="Proteomes" id="UP000596742"/>
    </source>
</evidence>
<gene>
    <name evidence="1" type="ORF">MGAL_10B048717</name>
</gene>
<accession>A0A8B6GF14</accession>
<keyword evidence="2" id="KW-1185">Reference proteome</keyword>